<dbReference type="PANTHER" id="PTHR38813">
    <property type="match status" value="1"/>
</dbReference>
<proteinExistence type="predicted"/>
<dbReference type="InterPro" id="IPR052747">
    <property type="entry name" value="TA_system_RelE_toxin"/>
</dbReference>
<evidence type="ECO:0000313" key="3">
    <source>
        <dbReference type="Proteomes" id="UP001218034"/>
    </source>
</evidence>
<keyword evidence="1" id="KW-1277">Toxin-antitoxin system</keyword>
<dbReference type="RefSeq" id="WP_347721917.1">
    <property type="nucleotide sequence ID" value="NZ_CP104395.1"/>
</dbReference>
<reference evidence="2 3" key="1">
    <citation type="submission" date="2022-09" db="EMBL/GenBank/DDBJ databases">
        <title>Xylan utilization by haloarchaea-nanohaloarchaea associations.</title>
        <authorList>
            <person name="Yakimov M."/>
        </authorList>
    </citation>
    <scope>NUCLEOTIDE SEQUENCE [LARGE SCALE GENOMIC DNA]</scope>
    <source>
        <strain evidence="2 3">SVXNc</strain>
    </source>
</reference>
<dbReference type="GeneID" id="90589447"/>
<dbReference type="Pfam" id="PF05016">
    <property type="entry name" value="ParE_toxin"/>
    <property type="match status" value="1"/>
</dbReference>
<dbReference type="SUPFAM" id="SSF143011">
    <property type="entry name" value="RelE-like"/>
    <property type="match status" value="1"/>
</dbReference>
<evidence type="ECO:0000256" key="1">
    <source>
        <dbReference type="ARBA" id="ARBA00022649"/>
    </source>
</evidence>
<accession>A0ABY8CH55</accession>
<protein>
    <submittedName>
        <fullName evidence="2">Cytotoxic translational repressor of toxin-antitoxin stability system</fullName>
    </submittedName>
</protein>
<dbReference type="EMBL" id="CP104395">
    <property type="protein sequence ID" value="WEL19044.1"/>
    <property type="molecule type" value="Genomic_DNA"/>
</dbReference>
<dbReference type="PANTHER" id="PTHR38813:SF1">
    <property type="entry name" value="TOXIN RELE1-RELATED"/>
    <property type="match status" value="1"/>
</dbReference>
<sequence length="110" mass="13139">MEVRLHPDVRTYLDDLEDSGTGRCEDSLKRLADEPYRSRPKCDIKKLKGKDKEMYRLRVGDHRFEYFVEDDKVWIVEAFRRGRGYRQEGNKFRSQIIASGRKKVRARTTI</sequence>
<evidence type="ECO:0000313" key="2">
    <source>
        <dbReference type="EMBL" id="WEL19044.1"/>
    </source>
</evidence>
<dbReference type="InterPro" id="IPR007712">
    <property type="entry name" value="RelE/ParE_toxin"/>
</dbReference>
<gene>
    <name evidence="2" type="primary">relE</name>
    <name evidence="2" type="ORF">SVXNc_0012</name>
</gene>
<dbReference type="Gene3D" id="3.30.2310.20">
    <property type="entry name" value="RelE-like"/>
    <property type="match status" value="1"/>
</dbReference>
<dbReference type="InterPro" id="IPR035093">
    <property type="entry name" value="RelE/ParE_toxin_dom_sf"/>
</dbReference>
<keyword evidence="3" id="KW-1185">Reference proteome</keyword>
<organism evidence="2 3">
    <name type="scientific">Candidatus Nanohalococcus occultus</name>
    <dbReference type="NCBI Taxonomy" id="2978047"/>
    <lineage>
        <taxon>Archaea</taxon>
        <taxon>Candidatus Nanohalarchaeota</taxon>
        <taxon>Candidatus Nanohalarchaeota incertae sedis</taxon>
        <taxon>Candidatus Nanohalococcus</taxon>
    </lineage>
</organism>
<name>A0ABY8CH55_9ARCH</name>
<dbReference type="Proteomes" id="UP001218034">
    <property type="component" value="Chromosome"/>
</dbReference>